<dbReference type="InterPro" id="IPR015403">
    <property type="entry name" value="Mon2/Sec7/BIG1-like_HDS"/>
</dbReference>
<gene>
    <name evidence="19" type="ORF">QJS04_geneDACA001468</name>
</gene>
<dbReference type="Pfam" id="PF00249">
    <property type="entry name" value="Myb_DNA-binding"/>
    <property type="match status" value="1"/>
</dbReference>
<dbReference type="InterPro" id="IPR009057">
    <property type="entry name" value="Homeodomain-like_sf"/>
</dbReference>
<evidence type="ECO:0000256" key="2">
    <source>
        <dbReference type="ARBA" id="ARBA00004514"/>
    </source>
</evidence>
<dbReference type="PROSITE" id="PS51294">
    <property type="entry name" value="HTH_MYB"/>
    <property type="match status" value="1"/>
</dbReference>
<dbReference type="SUPFAM" id="SSF48425">
    <property type="entry name" value="Sec7 domain"/>
    <property type="match status" value="1"/>
</dbReference>
<dbReference type="GO" id="GO:0016020">
    <property type="term" value="C:membrane"/>
    <property type="evidence" value="ECO:0007669"/>
    <property type="project" value="UniProtKB-SubCell"/>
</dbReference>
<keyword evidence="6" id="KW-0653">Protein transport</keyword>
<dbReference type="Gene3D" id="1.25.10.10">
    <property type="entry name" value="Leucine-rich Repeat Variant"/>
    <property type="match status" value="1"/>
</dbReference>
<evidence type="ECO:0000259" key="16">
    <source>
        <dbReference type="PROSITE" id="PS50934"/>
    </source>
</evidence>
<evidence type="ECO:0000256" key="4">
    <source>
        <dbReference type="ARBA" id="ARBA00022490"/>
    </source>
</evidence>
<evidence type="ECO:0000256" key="13">
    <source>
        <dbReference type="SAM" id="MobiDB-lite"/>
    </source>
</evidence>
<feature type="domain" description="HTH myb-type" evidence="18">
    <location>
        <begin position="1690"/>
        <end position="1727"/>
    </location>
</feature>
<evidence type="ECO:0000256" key="12">
    <source>
        <dbReference type="SAM" id="Coils"/>
    </source>
</evidence>
<accession>A0AAV9A5I4</accession>
<keyword evidence="8" id="KW-0238">DNA-binding</keyword>
<dbReference type="Pfam" id="PF16206">
    <property type="entry name" value="Mon2_C"/>
    <property type="match status" value="1"/>
</dbReference>
<keyword evidence="9" id="KW-0472">Membrane</keyword>
<dbReference type="Gene3D" id="1.10.10.10">
    <property type="entry name" value="Winged helix-like DNA-binding domain superfamily/Winged helix DNA-binding domain"/>
    <property type="match status" value="1"/>
</dbReference>
<dbReference type="InterPro" id="IPR036388">
    <property type="entry name" value="WH-like_DNA-bd_sf"/>
</dbReference>
<keyword evidence="10" id="KW-0804">Transcription</keyword>
<comment type="subcellular location">
    <subcellularLocation>
        <location evidence="2">Cytoplasm</location>
        <location evidence="2">Cytosol</location>
    </subcellularLocation>
    <subcellularLocation>
        <location evidence="1">Membrane</location>
        <topology evidence="1">Peripheral membrane protein</topology>
        <orientation evidence="1">Cytoplasmic side</orientation>
    </subcellularLocation>
</comment>
<dbReference type="GO" id="GO:0005085">
    <property type="term" value="F:guanyl-nucleotide exchange factor activity"/>
    <property type="evidence" value="ECO:0007669"/>
    <property type="project" value="UniProtKB-KW"/>
</dbReference>
<keyword evidence="12" id="KW-0175">Coiled coil</keyword>
<dbReference type="GO" id="GO:0015031">
    <property type="term" value="P:protein transport"/>
    <property type="evidence" value="ECO:0007669"/>
    <property type="project" value="UniProtKB-KW"/>
</dbReference>
<dbReference type="SMART" id="SM00717">
    <property type="entry name" value="SANT"/>
    <property type="match status" value="1"/>
</dbReference>
<dbReference type="Pfam" id="PF20252">
    <property type="entry name" value="BIG2_C"/>
    <property type="match status" value="1"/>
</dbReference>
<dbReference type="PROSITE" id="PS50090">
    <property type="entry name" value="MYB_LIKE"/>
    <property type="match status" value="1"/>
</dbReference>
<dbReference type="Pfam" id="PF04433">
    <property type="entry name" value="SWIRM"/>
    <property type="match status" value="1"/>
</dbReference>
<dbReference type="FunFam" id="1.10.220.20:FF:000002">
    <property type="entry name" value="Brefeldin A-inhibited guanine nucleotide-exchange protein 1"/>
    <property type="match status" value="1"/>
</dbReference>
<keyword evidence="7" id="KW-0805">Transcription regulation</keyword>
<feature type="compositionally biased region" description="Basic and acidic residues" evidence="13">
    <location>
        <begin position="1748"/>
        <end position="1773"/>
    </location>
</feature>
<dbReference type="PROSITE" id="PS50190">
    <property type="entry name" value="SEC7"/>
    <property type="match status" value="1"/>
</dbReference>
<evidence type="ECO:0000259" key="17">
    <source>
        <dbReference type="PROSITE" id="PS51293"/>
    </source>
</evidence>
<feature type="domain" description="SWIRM" evidence="16">
    <location>
        <begin position="1519"/>
        <end position="1616"/>
    </location>
</feature>
<evidence type="ECO:0000313" key="20">
    <source>
        <dbReference type="Proteomes" id="UP001179952"/>
    </source>
</evidence>
<evidence type="ECO:0000259" key="18">
    <source>
        <dbReference type="PROSITE" id="PS51294"/>
    </source>
</evidence>
<feature type="region of interest" description="Disordered" evidence="13">
    <location>
        <begin position="1926"/>
        <end position="1953"/>
    </location>
</feature>
<evidence type="ECO:0000256" key="1">
    <source>
        <dbReference type="ARBA" id="ARBA00004287"/>
    </source>
</evidence>
<protein>
    <submittedName>
        <fullName evidence="19">Brefeldin A-inhibited guanine nucleotide-exchange protein 1</fullName>
    </submittedName>
</protein>
<dbReference type="InterPro" id="IPR032629">
    <property type="entry name" value="DCB_dom"/>
</dbReference>
<reference evidence="19" key="2">
    <citation type="submission" date="2023-06" db="EMBL/GenBank/DDBJ databases">
        <authorList>
            <person name="Ma L."/>
            <person name="Liu K.-W."/>
            <person name="Li Z."/>
            <person name="Hsiao Y.-Y."/>
            <person name="Qi Y."/>
            <person name="Fu T."/>
            <person name="Tang G."/>
            <person name="Zhang D."/>
            <person name="Sun W.-H."/>
            <person name="Liu D.-K."/>
            <person name="Li Y."/>
            <person name="Chen G.-Z."/>
            <person name="Liu X.-D."/>
            <person name="Liao X.-Y."/>
            <person name="Jiang Y.-T."/>
            <person name="Yu X."/>
            <person name="Hao Y."/>
            <person name="Huang J."/>
            <person name="Zhao X.-W."/>
            <person name="Ke S."/>
            <person name="Chen Y.-Y."/>
            <person name="Wu W.-L."/>
            <person name="Hsu J.-L."/>
            <person name="Lin Y.-F."/>
            <person name="Huang M.-D."/>
            <person name="Li C.-Y."/>
            <person name="Huang L."/>
            <person name="Wang Z.-W."/>
            <person name="Zhao X."/>
            <person name="Zhong W.-Y."/>
            <person name="Peng D.-H."/>
            <person name="Ahmad S."/>
            <person name="Lan S."/>
            <person name="Zhang J.-S."/>
            <person name="Tsai W.-C."/>
            <person name="Van De Peer Y."/>
            <person name="Liu Z.-J."/>
        </authorList>
    </citation>
    <scope>NUCLEOTIDE SEQUENCE</scope>
    <source>
        <strain evidence="19">SCP</strain>
        <tissue evidence="19">Leaves</tissue>
    </source>
</reference>
<comment type="caution">
    <text evidence="19">The sequence shown here is derived from an EMBL/GenBank/DDBJ whole genome shotgun (WGS) entry which is preliminary data.</text>
</comment>
<dbReference type="CDD" id="cd00167">
    <property type="entry name" value="SANT"/>
    <property type="match status" value="1"/>
</dbReference>
<dbReference type="InterPro" id="IPR011989">
    <property type="entry name" value="ARM-like"/>
</dbReference>
<dbReference type="Proteomes" id="UP001179952">
    <property type="component" value="Unassembled WGS sequence"/>
</dbReference>
<sequence>MSVSQTLGGNSRPGRILGPSLDKIVKNAAWRKHSHLVSACKSALDHLQTLTDTDPATSASPFPGISASDAESVLLPLILAVDSASVKVAEPALDCLHKLFSQNLIQCEIDHPSDEDGGGPPSIAARLIESVCKCGGLGDESVEQAILRVHVAAVRSTAAAVRGECLVQIVKSCYNVYLGSASGANQICAKAALAQIVAIVFARVEADTRDVVVPAVSIADLLELSDKSLNEAGIIQAAQSFINDAMEGGRAAAETRSQDGVAVSEEEGDSNIREDGIFLFKNLCRFSMKFKTQENPEDHLLIRGKILSLELLKLVIDNAGPIWRTNERQVVSHLEILFLAAIKQYLCLSLLKNSALSIMSIFQLLCSIFMSLLSRIVNGLLKTALGPPPGSTTTLSPAQDITFRIESVKCLVRIIKSMGIWMDQQLRIGDFSPKSPEVDPENHNGVNGEEGSATDFELHSEANPDFSDAATFEQRRAYKIELQKGISLFNRKPSKGIQFLISTKKIGDSPEEVASFLKNTTGLNEAMIGDYLGDREEFPLKVMHAYVDSFNFEGMDFGEGIRFFLRGFRLPGEAQKIDRIMEKFAERYCKCNPNSFTSADTAYVLAYSVILLNTDAHNNMVKDKMSKADFIRNNRGIDDGKDLPENYLGSIYYSISDTAILKFMLEVCWAPMLAAFSVTLDQSDEKAATSQCLQGFRHAVHVTAVMSMQTQRDAFVTSIAKFTYLHHAADMRQKNVDAVKAIISIAIEDGNYLQDAWEHVLTCLSRFEHLQLLGEGAPPDASFLTIVSETEDKASKLPAIPSLKKKGNALQIPAVMAVLRGGSYDSTTVGVNTTGLVTPEQISSFISNLNLLDQIGNFELNHIFAHSQRLNGDAIVAFVRALCKVSMAELQSPTDPRIFSLTKIVEIAHYNMNRIRLVWSRIWNVLSDFFVSVGISENLSVAIFVMDSLRQLAMKFLEREELANYNFQNEFLRPFVIVMQKSSSAEIRELIVRCISQMVLSRVNNVKSGWKSVFTVFSVAAADERKNIVFLAFETMEKIVRDYFPYITETETTTFTDCVRCLIAFTNSKFNSDASLNAIAFLRFCAVKLAEGGLVCYDKDTDYDSTNKVPSDGHAFTEKDDYIYFWVPLLSGLSNLTSDPRPAIRKGALEVLFNILNDHGHLFSLTFWVNVFKSVIFPIFNKTTHVEETRDPNGDLVSYRSSSARLDEDPWSSETHAVAAQCLVELFVSFFDVVRSQLPKVVSVLTSFIRSPHHGPSSTGIAALLRLMESLGRLLSEEEWREVLLSFKSAADATLPEFLKIVNIMGQIEVPDATQAYSDAEISSEHGFAGDDDDEVMETAIMKLYDKHRESFSLSHIMILLDILSSAASHASEVCSHTTLQLKLQRACSLLEVSDPPIVTFETETHQNHLKFLQTLLDDPSLSKELSIESRLVSVCEKILQIYLNCAENHLGDGPAVKWILPLGSAKKEELAARTSLVVLALRGLCGLYGESFRAYLPRFFPLLVSLIRFMCKLSGIVSLRMKMDGWFSWGEIHQTEKRFLPEFFTGDSPSKDGRVYKYYRDSIIAKFRENPSRKLTFTEARRSLIGDIGSLRRVFDFLESWGLINYNGASGKQGSRWWEEKEGRSAAAAERKEGVKKVCGGCRSVCSLACFVSDKVDTVLCARCFVRGNYRAGLTSADFRRVDISEETKTEWTEKETLHLLEAILQYGDDWKKVAEHVGGRSEKDCVACFIKLPFGEQFLGPSDAGEESKEYKSKDQHASETLRKSEDEPSPTKRRRLSPLADASNPIMAQAAFLSAMVGSEVSEAAACAAVAALSEVAPSEGNHFSNEYLNNEANGGEAIATDAQSSVKSLEEVKVDAEALLEKEQQDAERCISHIVEVQMKEIQEKMMKFEELESQMEKEWLQLHHIRSLLFSDQLALIQQQQQQRPPLKTTEGVERDKLTVNDTSTNVT</sequence>
<dbReference type="InterPro" id="IPR017930">
    <property type="entry name" value="Myb_dom"/>
</dbReference>
<dbReference type="GO" id="GO:0005829">
    <property type="term" value="C:cytosol"/>
    <property type="evidence" value="ECO:0007669"/>
    <property type="project" value="UniProtKB-SubCell"/>
</dbReference>
<dbReference type="GO" id="GO:0003677">
    <property type="term" value="F:DNA binding"/>
    <property type="evidence" value="ECO:0007669"/>
    <property type="project" value="UniProtKB-KW"/>
</dbReference>
<dbReference type="Pfam" id="PF12783">
    <property type="entry name" value="Sec7-like_HUS"/>
    <property type="match status" value="1"/>
</dbReference>
<dbReference type="FunFam" id="1.10.10.10:FF:000020">
    <property type="entry name" value="SWI/SNF complex subunit SMARCC2 isoform c"/>
    <property type="match status" value="1"/>
</dbReference>
<dbReference type="Gene3D" id="1.10.220.20">
    <property type="match status" value="1"/>
</dbReference>
<dbReference type="Gene3D" id="1.10.10.60">
    <property type="entry name" value="Homeodomain-like"/>
    <property type="match status" value="1"/>
</dbReference>
<dbReference type="Pfam" id="PF09324">
    <property type="entry name" value="Sec7-like_HDS"/>
    <property type="match status" value="1"/>
</dbReference>
<feature type="region of interest" description="Disordered" evidence="13">
    <location>
        <begin position="1743"/>
        <end position="1783"/>
    </location>
</feature>
<dbReference type="InterPro" id="IPR016024">
    <property type="entry name" value="ARM-type_fold"/>
</dbReference>
<dbReference type="Gene3D" id="1.10.1000.11">
    <property type="entry name" value="Arf Nucleotide-binding Site Opener,domain 2"/>
    <property type="match status" value="1"/>
</dbReference>
<evidence type="ECO:0000256" key="11">
    <source>
        <dbReference type="ARBA" id="ARBA00023242"/>
    </source>
</evidence>
<dbReference type="InterPro" id="IPR046455">
    <property type="entry name" value="Sec7/BIG1-like_C"/>
</dbReference>
<keyword evidence="4" id="KW-0963">Cytoplasm</keyword>
<dbReference type="GO" id="GO:0005802">
    <property type="term" value="C:trans-Golgi network"/>
    <property type="evidence" value="ECO:0007669"/>
    <property type="project" value="TreeGrafter"/>
</dbReference>
<reference evidence="19" key="1">
    <citation type="journal article" date="2023" name="Nat. Commun.">
        <title>Diploid and tetraploid genomes of Acorus and the evolution of monocots.</title>
        <authorList>
            <person name="Ma L."/>
            <person name="Liu K.W."/>
            <person name="Li Z."/>
            <person name="Hsiao Y.Y."/>
            <person name="Qi Y."/>
            <person name="Fu T."/>
            <person name="Tang G.D."/>
            <person name="Zhang D."/>
            <person name="Sun W.H."/>
            <person name="Liu D.K."/>
            <person name="Li Y."/>
            <person name="Chen G.Z."/>
            <person name="Liu X.D."/>
            <person name="Liao X.Y."/>
            <person name="Jiang Y.T."/>
            <person name="Yu X."/>
            <person name="Hao Y."/>
            <person name="Huang J."/>
            <person name="Zhao X.W."/>
            <person name="Ke S."/>
            <person name="Chen Y.Y."/>
            <person name="Wu W.L."/>
            <person name="Hsu J.L."/>
            <person name="Lin Y.F."/>
            <person name="Huang M.D."/>
            <person name="Li C.Y."/>
            <person name="Huang L."/>
            <person name="Wang Z.W."/>
            <person name="Zhao X."/>
            <person name="Zhong W.Y."/>
            <person name="Peng D.H."/>
            <person name="Ahmad S."/>
            <person name="Lan S."/>
            <person name="Zhang J.S."/>
            <person name="Tsai W.C."/>
            <person name="Van de Peer Y."/>
            <person name="Liu Z.J."/>
        </authorList>
    </citation>
    <scope>NUCLEOTIDE SEQUENCE</scope>
    <source>
        <strain evidence="19">SCP</strain>
    </source>
</reference>
<dbReference type="Pfam" id="PF16213">
    <property type="entry name" value="DCB"/>
    <property type="match status" value="1"/>
</dbReference>
<dbReference type="InterPro" id="IPR017884">
    <property type="entry name" value="SANT_dom"/>
</dbReference>
<dbReference type="EMBL" id="JAUJYN010000012">
    <property type="protein sequence ID" value="KAK1259422.1"/>
    <property type="molecule type" value="Genomic_DNA"/>
</dbReference>
<dbReference type="PANTHER" id="PTHR10663:SF108">
    <property type="entry name" value="BREFELDIN A-INHIBITED GUANINE NUCLEOTIDE-EXCHANGE PROTEIN 1"/>
    <property type="match status" value="1"/>
</dbReference>
<dbReference type="SUPFAM" id="SSF48371">
    <property type="entry name" value="ARM repeat"/>
    <property type="match status" value="1"/>
</dbReference>
<evidence type="ECO:0000259" key="14">
    <source>
        <dbReference type="PROSITE" id="PS50090"/>
    </source>
</evidence>
<organism evidence="19 20">
    <name type="scientific">Acorus gramineus</name>
    <name type="common">Dwarf sweet flag</name>
    <dbReference type="NCBI Taxonomy" id="55184"/>
    <lineage>
        <taxon>Eukaryota</taxon>
        <taxon>Viridiplantae</taxon>
        <taxon>Streptophyta</taxon>
        <taxon>Embryophyta</taxon>
        <taxon>Tracheophyta</taxon>
        <taxon>Spermatophyta</taxon>
        <taxon>Magnoliopsida</taxon>
        <taxon>Liliopsida</taxon>
        <taxon>Acoraceae</taxon>
        <taxon>Acorus</taxon>
    </lineage>
</organism>
<name>A0AAV9A5I4_ACOGR</name>
<keyword evidence="3" id="KW-0813">Transport</keyword>
<evidence type="ECO:0000256" key="8">
    <source>
        <dbReference type="ARBA" id="ARBA00023125"/>
    </source>
</evidence>
<dbReference type="Pfam" id="PF01369">
    <property type="entry name" value="Sec7"/>
    <property type="match status" value="1"/>
</dbReference>
<evidence type="ECO:0000313" key="19">
    <source>
        <dbReference type="EMBL" id="KAK1259422.1"/>
    </source>
</evidence>
<dbReference type="SUPFAM" id="SSF46689">
    <property type="entry name" value="Homeodomain-like"/>
    <property type="match status" value="2"/>
</dbReference>
<dbReference type="InterPro" id="IPR035999">
    <property type="entry name" value="Sec7_dom_sf"/>
</dbReference>
<dbReference type="PROSITE" id="PS51293">
    <property type="entry name" value="SANT"/>
    <property type="match status" value="1"/>
</dbReference>
<keyword evidence="20" id="KW-1185">Reference proteome</keyword>
<dbReference type="InterPro" id="IPR032691">
    <property type="entry name" value="Mon2/Sec7/BIG1-like_HUS"/>
</dbReference>
<keyword evidence="5" id="KW-0344">Guanine-nucleotide releasing factor</keyword>
<evidence type="ECO:0000259" key="15">
    <source>
        <dbReference type="PROSITE" id="PS50190"/>
    </source>
</evidence>
<feature type="coiled-coil region" evidence="12">
    <location>
        <begin position="1850"/>
        <end position="1903"/>
    </location>
</feature>
<dbReference type="InterPro" id="IPR023394">
    <property type="entry name" value="Sec7_C_sf"/>
</dbReference>
<dbReference type="FunFam" id="1.10.10.60:FF:000014">
    <property type="entry name" value="SWI/SNF complex subunit SMARCC2 isoform C"/>
    <property type="match status" value="1"/>
</dbReference>
<dbReference type="FunFam" id="1.10.1000.11:FF:000003">
    <property type="entry name" value="Brefeldin A-inhibited guanine nucleotide-exchange protein 1"/>
    <property type="match status" value="1"/>
</dbReference>
<evidence type="ECO:0000256" key="10">
    <source>
        <dbReference type="ARBA" id="ARBA00023163"/>
    </source>
</evidence>
<dbReference type="PROSITE" id="PS50934">
    <property type="entry name" value="SWIRM"/>
    <property type="match status" value="1"/>
</dbReference>
<feature type="domain" description="SEC7" evidence="15">
    <location>
        <begin position="471"/>
        <end position="658"/>
    </location>
</feature>
<dbReference type="InterPro" id="IPR032817">
    <property type="entry name" value="Mon2_C"/>
</dbReference>
<dbReference type="Pfam" id="PF16495">
    <property type="entry name" value="SWIRM-assoc_1"/>
    <property type="match status" value="1"/>
</dbReference>
<dbReference type="InterPro" id="IPR001005">
    <property type="entry name" value="SANT/Myb"/>
</dbReference>
<dbReference type="GO" id="GO:0032012">
    <property type="term" value="P:regulation of ARF protein signal transduction"/>
    <property type="evidence" value="ECO:0007669"/>
    <property type="project" value="InterPro"/>
</dbReference>
<dbReference type="InterPro" id="IPR032451">
    <property type="entry name" value="SMARCC_C"/>
</dbReference>
<keyword evidence="11" id="KW-0539">Nucleus</keyword>
<evidence type="ECO:0000256" key="9">
    <source>
        <dbReference type="ARBA" id="ARBA00023136"/>
    </source>
</evidence>
<dbReference type="CDD" id="cd00171">
    <property type="entry name" value="Sec7"/>
    <property type="match status" value="1"/>
</dbReference>
<dbReference type="InterPro" id="IPR000904">
    <property type="entry name" value="Sec7_dom"/>
</dbReference>
<evidence type="ECO:0000256" key="5">
    <source>
        <dbReference type="ARBA" id="ARBA00022658"/>
    </source>
</evidence>
<dbReference type="PANTHER" id="PTHR10663">
    <property type="entry name" value="GUANYL-NUCLEOTIDE EXCHANGE FACTOR"/>
    <property type="match status" value="1"/>
</dbReference>
<dbReference type="InterPro" id="IPR007526">
    <property type="entry name" value="SWIRM"/>
</dbReference>
<feature type="domain" description="SANT" evidence="17">
    <location>
        <begin position="1688"/>
        <end position="1739"/>
    </location>
</feature>
<dbReference type="SMART" id="SM00222">
    <property type="entry name" value="Sec7"/>
    <property type="match status" value="1"/>
</dbReference>
<evidence type="ECO:0000256" key="3">
    <source>
        <dbReference type="ARBA" id="ARBA00022448"/>
    </source>
</evidence>
<evidence type="ECO:0000256" key="7">
    <source>
        <dbReference type="ARBA" id="ARBA00023015"/>
    </source>
</evidence>
<dbReference type="GO" id="GO:0005634">
    <property type="term" value="C:nucleus"/>
    <property type="evidence" value="ECO:0007669"/>
    <property type="project" value="UniProtKB-ARBA"/>
</dbReference>
<feature type="domain" description="Myb-like" evidence="14">
    <location>
        <begin position="1685"/>
        <end position="1727"/>
    </location>
</feature>
<proteinExistence type="predicted"/>
<evidence type="ECO:0000256" key="6">
    <source>
        <dbReference type="ARBA" id="ARBA00022927"/>
    </source>
</evidence>